<accession>A0A9D4Z3P7</accession>
<protein>
    <submittedName>
        <fullName evidence="2">Uncharacterized protein</fullName>
    </submittedName>
</protein>
<feature type="transmembrane region" description="Helical" evidence="1">
    <location>
        <begin position="94"/>
        <end position="115"/>
    </location>
</feature>
<dbReference type="Proteomes" id="UP000886520">
    <property type="component" value="Chromosome 23"/>
</dbReference>
<dbReference type="EMBL" id="JABFUD020000023">
    <property type="protein sequence ID" value="KAI5061298.1"/>
    <property type="molecule type" value="Genomic_DNA"/>
</dbReference>
<organism evidence="2 3">
    <name type="scientific">Adiantum capillus-veneris</name>
    <name type="common">Maidenhair fern</name>
    <dbReference type="NCBI Taxonomy" id="13818"/>
    <lineage>
        <taxon>Eukaryota</taxon>
        <taxon>Viridiplantae</taxon>
        <taxon>Streptophyta</taxon>
        <taxon>Embryophyta</taxon>
        <taxon>Tracheophyta</taxon>
        <taxon>Polypodiopsida</taxon>
        <taxon>Polypodiidae</taxon>
        <taxon>Polypodiales</taxon>
        <taxon>Pteridineae</taxon>
        <taxon>Pteridaceae</taxon>
        <taxon>Vittarioideae</taxon>
        <taxon>Adiantum</taxon>
    </lineage>
</organism>
<dbReference type="AlphaFoldDB" id="A0A9D4Z3P7"/>
<keyword evidence="1" id="KW-0472">Membrane</keyword>
<evidence type="ECO:0000313" key="3">
    <source>
        <dbReference type="Proteomes" id="UP000886520"/>
    </source>
</evidence>
<comment type="caution">
    <text evidence="2">The sequence shown here is derived from an EMBL/GenBank/DDBJ whole genome shotgun (WGS) entry which is preliminary data.</text>
</comment>
<sequence length="116" mass="12471">MRCTTSSSTHSASLMCCSATLSVSPGISVSATETTSVADSAAFPIIHSLFHSFGFGSRRFHSDGVWACCCSSVARLRCCRFCCFFVTTHWFAHWALVPAASTVMVFGHAAVYLLFA</sequence>
<reference evidence="2" key="1">
    <citation type="submission" date="2021-01" db="EMBL/GenBank/DDBJ databases">
        <title>Adiantum capillus-veneris genome.</title>
        <authorList>
            <person name="Fang Y."/>
            <person name="Liao Q."/>
        </authorList>
    </citation>
    <scope>NUCLEOTIDE SEQUENCE</scope>
    <source>
        <strain evidence="2">H3</strain>
        <tissue evidence="2">Leaf</tissue>
    </source>
</reference>
<keyword evidence="1" id="KW-1133">Transmembrane helix</keyword>
<evidence type="ECO:0000313" key="2">
    <source>
        <dbReference type="EMBL" id="KAI5061298.1"/>
    </source>
</evidence>
<gene>
    <name evidence="2" type="ORF">GOP47_0023803</name>
</gene>
<evidence type="ECO:0000256" key="1">
    <source>
        <dbReference type="SAM" id="Phobius"/>
    </source>
</evidence>
<keyword evidence="3" id="KW-1185">Reference proteome</keyword>
<name>A0A9D4Z3P7_ADICA</name>
<proteinExistence type="predicted"/>
<keyword evidence="1" id="KW-0812">Transmembrane</keyword>